<protein>
    <submittedName>
        <fullName evidence="1">Uncharacterized protein</fullName>
    </submittedName>
</protein>
<reference evidence="1" key="1">
    <citation type="submission" date="2020-10" db="EMBL/GenBank/DDBJ databases">
        <title>Connecting structure to function with the recovery of over 1000 high-quality activated sludge metagenome-assembled genomes encoding full-length rRNA genes using long-read sequencing.</title>
        <authorList>
            <person name="Singleton C.M."/>
            <person name="Petriglieri F."/>
            <person name="Kristensen J.M."/>
            <person name="Kirkegaard R.H."/>
            <person name="Michaelsen T.Y."/>
            <person name="Andersen M.H."/>
            <person name="Karst S.M."/>
            <person name="Dueholm M.S."/>
            <person name="Nielsen P.H."/>
            <person name="Albertsen M."/>
        </authorList>
    </citation>
    <scope>NUCLEOTIDE SEQUENCE</scope>
    <source>
        <strain evidence="1">Bjer_18-Q3-R1-45_BAT3C.347</strain>
    </source>
</reference>
<comment type="caution">
    <text evidence="1">The sequence shown here is derived from an EMBL/GenBank/DDBJ whole genome shotgun (WGS) entry which is preliminary data.</text>
</comment>
<gene>
    <name evidence="1" type="ORF">IPH26_12905</name>
</gene>
<dbReference type="Proteomes" id="UP000807785">
    <property type="component" value="Unassembled WGS sequence"/>
</dbReference>
<dbReference type="EMBL" id="JADJEV010000003">
    <property type="protein sequence ID" value="MBK6973796.1"/>
    <property type="molecule type" value="Genomic_DNA"/>
</dbReference>
<evidence type="ECO:0000313" key="2">
    <source>
        <dbReference type="Proteomes" id="UP000807785"/>
    </source>
</evidence>
<proteinExistence type="predicted"/>
<organism evidence="1 2">
    <name type="scientific">Candidatus Methylophosphatis roskildensis</name>
    <dbReference type="NCBI Taxonomy" id="2899263"/>
    <lineage>
        <taxon>Bacteria</taxon>
        <taxon>Pseudomonadati</taxon>
        <taxon>Pseudomonadota</taxon>
        <taxon>Betaproteobacteria</taxon>
        <taxon>Nitrosomonadales</taxon>
        <taxon>Sterolibacteriaceae</taxon>
        <taxon>Candidatus Methylophosphatis</taxon>
    </lineage>
</organism>
<name>A0A9D7HRR7_9PROT</name>
<sequence length="261" mass="27535">MSDPRKVNLSLRPDYISKPAEKVREWLGLNTASLRAMREADIVTKVRSALGPQITALNDGDLAAMVREWAKANGIQLPGMAAGAGPGESEIVARLKRLFASIPTSVDYKWSNGAAVVSVSGATLRLNTGGLQHAVTRSWGGDLEFKTQAPGVAFTVSMGEKDWRLMMAFGKLAPNLSELESVFKKGEAALRGALGNLDKVDWKNPSKTKQVFAPYLDPIKSAVNAASKSAKLQAGDLSLGAWVGSGPTGGAAGGVQLTIVF</sequence>
<accession>A0A9D7HRR7</accession>
<evidence type="ECO:0000313" key="1">
    <source>
        <dbReference type="EMBL" id="MBK6973796.1"/>
    </source>
</evidence>
<dbReference type="AlphaFoldDB" id="A0A9D7HRR7"/>